<name>A0A5N6JCP3_9EURO</name>
<proteinExistence type="predicted"/>
<reference evidence="1 2" key="1">
    <citation type="submission" date="2019-04" db="EMBL/GenBank/DDBJ databases">
        <title>Fungal friends and foes A comparative genomics study of 23 Aspergillus species from section Flavi.</title>
        <authorList>
            <consortium name="DOE Joint Genome Institute"/>
            <person name="Kjaerbolling I."/>
            <person name="Vesth T.C."/>
            <person name="Frisvad J.C."/>
            <person name="Nybo J.L."/>
            <person name="Theobald S."/>
            <person name="Kildgaard S."/>
            <person name="Petersen T.I."/>
            <person name="Kuo A."/>
            <person name="Sato A."/>
            <person name="Lyhne E.K."/>
            <person name="Kogle M.E."/>
            <person name="Wiebenga A."/>
            <person name="Kun R.S."/>
            <person name="Lubbers R.J."/>
            <person name="Makela M.R."/>
            <person name="Barry K."/>
            <person name="Chovatia M."/>
            <person name="Clum A."/>
            <person name="Daum C."/>
            <person name="Haridas S."/>
            <person name="He G."/>
            <person name="LaButti K."/>
            <person name="Lipzen A."/>
            <person name="Mondo S."/>
            <person name="Pangilinan J."/>
            <person name="Riley R."/>
            <person name="Salamov A."/>
            <person name="Simmons B.A."/>
            <person name="Magnuson J.K."/>
            <person name="Henrissat B."/>
            <person name="Mortensen U.H."/>
            <person name="Larsen T.O."/>
            <person name="De vries R.P."/>
            <person name="Grigoriev I.V."/>
            <person name="Machida M."/>
            <person name="Baker S.E."/>
            <person name="Andersen M.R."/>
        </authorList>
    </citation>
    <scope>NUCLEOTIDE SEQUENCE [LARGE SCALE GENOMIC DNA]</scope>
    <source>
        <strain evidence="1 2">CBS 117635</strain>
    </source>
</reference>
<evidence type="ECO:0000313" key="1">
    <source>
        <dbReference type="EMBL" id="KAB8276626.1"/>
    </source>
</evidence>
<gene>
    <name evidence="1" type="ORF">BDV30DRAFT_246443</name>
</gene>
<sequence length="287" mass="33783">MDVLKGKENFRQLIISCLEKTDVVYRHLARILQETTNLTQMALTSGYCNELNIKLSSLELERISRNETLAFYEPLLKSDIPALDWGKVRFSEWTEGDSEESRRVDITLDNLLNRLREAWLRNNEEHILERWTHGLTSWLMQLQAYEESAMTGEHTPDVPYEWQITRHVKASSTSNSHCIFRVLHYADPEEPLRRSEILPIVSHMKERMTHFDLIQHYAFPPPLHIKSKSYDFEENSHENYELFMRWICGVPCGSTKKSLPIEGKRLSNRRIKMIDELLGSYEIMLES</sequence>
<evidence type="ECO:0000313" key="2">
    <source>
        <dbReference type="Proteomes" id="UP000326289"/>
    </source>
</evidence>
<dbReference type="Proteomes" id="UP000326289">
    <property type="component" value="Unassembled WGS sequence"/>
</dbReference>
<protein>
    <submittedName>
        <fullName evidence="1">Uncharacterized protein</fullName>
    </submittedName>
</protein>
<accession>A0A5N6JCP3</accession>
<organism evidence="1 2">
    <name type="scientific">Aspergillus minisclerotigenes</name>
    <dbReference type="NCBI Taxonomy" id="656917"/>
    <lineage>
        <taxon>Eukaryota</taxon>
        <taxon>Fungi</taxon>
        <taxon>Dikarya</taxon>
        <taxon>Ascomycota</taxon>
        <taxon>Pezizomycotina</taxon>
        <taxon>Eurotiomycetes</taxon>
        <taxon>Eurotiomycetidae</taxon>
        <taxon>Eurotiales</taxon>
        <taxon>Aspergillaceae</taxon>
        <taxon>Aspergillus</taxon>
        <taxon>Aspergillus subgen. Circumdati</taxon>
    </lineage>
</organism>
<dbReference type="EMBL" id="ML732776">
    <property type="protein sequence ID" value="KAB8276626.1"/>
    <property type="molecule type" value="Genomic_DNA"/>
</dbReference>
<keyword evidence="2" id="KW-1185">Reference proteome</keyword>
<dbReference type="AlphaFoldDB" id="A0A5N6JCP3"/>